<comment type="caution">
    <text evidence="3">The sequence shown here is derived from an EMBL/GenBank/DDBJ whole genome shotgun (WGS) entry which is preliminary data.</text>
</comment>
<dbReference type="GO" id="GO:0008168">
    <property type="term" value="F:methyltransferase activity"/>
    <property type="evidence" value="ECO:0007669"/>
    <property type="project" value="UniProtKB-KW"/>
</dbReference>
<dbReference type="Gene3D" id="3.40.50.150">
    <property type="entry name" value="Vaccinia Virus protein VP39"/>
    <property type="match status" value="1"/>
</dbReference>
<dbReference type="PANTHER" id="PTHR43861">
    <property type="entry name" value="TRANS-ACONITATE 2-METHYLTRANSFERASE-RELATED"/>
    <property type="match status" value="1"/>
</dbReference>
<dbReference type="Pfam" id="PF13649">
    <property type="entry name" value="Methyltransf_25"/>
    <property type="match status" value="1"/>
</dbReference>
<dbReference type="PANTHER" id="PTHR43861:SF3">
    <property type="entry name" value="PUTATIVE (AFU_ORTHOLOGUE AFUA_2G14390)-RELATED"/>
    <property type="match status" value="1"/>
</dbReference>
<accession>A0A7M2YZK9</accession>
<dbReference type="EMBL" id="QQZY01000002">
    <property type="protein sequence ID" value="RDI74912.1"/>
    <property type="molecule type" value="Genomic_DNA"/>
</dbReference>
<name>A0A7M2YZK9_9ACTN</name>
<sequence>MRSDDWNRRYAESGLVWGAAPNRFLVAETEDIAPGRALDLACGEGRNALWLAERGWEVTAVDYAEVALDKARRIAARRGVAPTLVHADVTAWEPPARAFDLVLVLYLQIPAAERRVVLERAAAAVAAGGTFLLVGHDLRNLSEGHGGPQDPDLLFTPEQIAAELPGLEVVKAERVLRQVDGAERPAIDALVRARRP</sequence>
<dbReference type="InterPro" id="IPR029063">
    <property type="entry name" value="SAM-dependent_MTases_sf"/>
</dbReference>
<keyword evidence="4" id="KW-1185">Reference proteome</keyword>
<dbReference type="CDD" id="cd02440">
    <property type="entry name" value="AdoMet_MTases"/>
    <property type="match status" value="1"/>
</dbReference>
<reference evidence="4" key="2">
    <citation type="journal article" date="2019" name="MicrobiologyOpen">
        <title>High-quality draft genome sequence of Gaiella occulta isolated from a 150 meter deep mineral water borehole and comparison with the genome sequences of other deep-branching lineages of the phylum Actinobacteria.</title>
        <authorList>
            <person name="Severino R."/>
            <person name="Froufe H.J.C."/>
            <person name="Barroso C."/>
            <person name="Albuquerque L."/>
            <person name="Lobo-da-Cunha A."/>
            <person name="da Costa M.S."/>
            <person name="Egas C."/>
        </authorList>
    </citation>
    <scope>NUCLEOTIDE SEQUENCE [LARGE SCALE GENOMIC DNA]</scope>
    <source>
        <strain evidence="4">F2-233</strain>
    </source>
</reference>
<feature type="domain" description="Methyltransferase" evidence="2">
    <location>
        <begin position="38"/>
        <end position="129"/>
    </location>
</feature>
<dbReference type="SUPFAM" id="SSF53335">
    <property type="entry name" value="S-adenosyl-L-methionine-dependent methyltransferases"/>
    <property type="match status" value="1"/>
</dbReference>
<reference evidence="3 4" key="1">
    <citation type="submission" date="2018-07" db="EMBL/GenBank/DDBJ databases">
        <title>High-quality-draft genome sequence of Gaiella occulta.</title>
        <authorList>
            <person name="Severino R."/>
            <person name="Froufe H.J.C."/>
            <person name="Rainey F.A."/>
            <person name="Barroso C."/>
            <person name="Albuquerque L."/>
            <person name="Lobo-Da-Cunha A."/>
            <person name="Da Costa M.S."/>
            <person name="Egas C."/>
        </authorList>
    </citation>
    <scope>NUCLEOTIDE SEQUENCE [LARGE SCALE GENOMIC DNA]</scope>
    <source>
        <strain evidence="3 4">F2-233</strain>
    </source>
</reference>
<evidence type="ECO:0000256" key="1">
    <source>
        <dbReference type="ARBA" id="ARBA00022679"/>
    </source>
</evidence>
<keyword evidence="3" id="KW-0489">Methyltransferase</keyword>
<gene>
    <name evidence="3" type="ORF">Gocc_0710</name>
</gene>
<dbReference type="GO" id="GO:0032259">
    <property type="term" value="P:methylation"/>
    <property type="evidence" value="ECO:0007669"/>
    <property type="project" value="UniProtKB-KW"/>
</dbReference>
<dbReference type="InterPro" id="IPR041698">
    <property type="entry name" value="Methyltransf_25"/>
</dbReference>
<evidence type="ECO:0000313" key="4">
    <source>
        <dbReference type="Proteomes" id="UP000254134"/>
    </source>
</evidence>
<dbReference type="OrthoDB" id="9786503at2"/>
<keyword evidence="1 3" id="KW-0808">Transferase</keyword>
<protein>
    <submittedName>
        <fullName evidence="3">Methyltransferase domain</fullName>
    </submittedName>
</protein>
<evidence type="ECO:0000313" key="3">
    <source>
        <dbReference type="EMBL" id="RDI74912.1"/>
    </source>
</evidence>
<dbReference type="Proteomes" id="UP000254134">
    <property type="component" value="Unassembled WGS sequence"/>
</dbReference>
<proteinExistence type="predicted"/>
<organism evidence="3 4">
    <name type="scientific">Gaiella occulta</name>
    <dbReference type="NCBI Taxonomy" id="1002870"/>
    <lineage>
        <taxon>Bacteria</taxon>
        <taxon>Bacillati</taxon>
        <taxon>Actinomycetota</taxon>
        <taxon>Thermoleophilia</taxon>
        <taxon>Gaiellales</taxon>
        <taxon>Gaiellaceae</taxon>
        <taxon>Gaiella</taxon>
    </lineage>
</organism>
<evidence type="ECO:0000259" key="2">
    <source>
        <dbReference type="Pfam" id="PF13649"/>
    </source>
</evidence>
<dbReference type="RefSeq" id="WP_114795179.1">
    <property type="nucleotide sequence ID" value="NZ_QQZY01000002.1"/>
</dbReference>
<dbReference type="AlphaFoldDB" id="A0A7M2YZK9"/>